<evidence type="ECO:0000313" key="1">
    <source>
        <dbReference type="EMBL" id="RZF31986.1"/>
    </source>
</evidence>
<dbReference type="EMBL" id="QKKF02037669">
    <property type="protein sequence ID" value="RZF31986.1"/>
    <property type="molecule type" value="Genomic_DNA"/>
</dbReference>
<dbReference type="PANTHER" id="PTHR48421:SF1">
    <property type="entry name" value="MYCBP-ASSOCIATED PROTEIN"/>
    <property type="match status" value="1"/>
</dbReference>
<dbReference type="PANTHER" id="PTHR48421">
    <property type="entry name" value="MYCBP-ASSOCIATED PROTEIN"/>
    <property type="match status" value="1"/>
</dbReference>
<organism evidence="1 2">
    <name type="scientific">Laodelphax striatellus</name>
    <name type="common">Small brown planthopper</name>
    <name type="synonym">Delphax striatella</name>
    <dbReference type="NCBI Taxonomy" id="195883"/>
    <lineage>
        <taxon>Eukaryota</taxon>
        <taxon>Metazoa</taxon>
        <taxon>Ecdysozoa</taxon>
        <taxon>Arthropoda</taxon>
        <taxon>Hexapoda</taxon>
        <taxon>Insecta</taxon>
        <taxon>Pterygota</taxon>
        <taxon>Neoptera</taxon>
        <taxon>Paraneoptera</taxon>
        <taxon>Hemiptera</taxon>
        <taxon>Auchenorrhyncha</taxon>
        <taxon>Fulgoroidea</taxon>
        <taxon>Delphacidae</taxon>
        <taxon>Criomorphinae</taxon>
        <taxon>Laodelphax</taxon>
    </lineage>
</organism>
<dbReference type="OrthoDB" id="6622689at2759"/>
<dbReference type="AlphaFoldDB" id="A0A482WFJ9"/>
<keyword evidence="2" id="KW-1185">Reference proteome</keyword>
<dbReference type="Proteomes" id="UP000291343">
    <property type="component" value="Unassembled WGS sequence"/>
</dbReference>
<accession>A0A482WFJ9</accession>
<reference evidence="1 2" key="1">
    <citation type="journal article" date="2017" name="Gigascience">
        <title>Genome sequence of the small brown planthopper, Laodelphax striatellus.</title>
        <authorList>
            <person name="Zhu J."/>
            <person name="Jiang F."/>
            <person name="Wang X."/>
            <person name="Yang P."/>
            <person name="Bao Y."/>
            <person name="Zhao W."/>
            <person name="Wang W."/>
            <person name="Lu H."/>
            <person name="Wang Q."/>
            <person name="Cui N."/>
            <person name="Li J."/>
            <person name="Chen X."/>
            <person name="Luo L."/>
            <person name="Yu J."/>
            <person name="Kang L."/>
            <person name="Cui F."/>
        </authorList>
    </citation>
    <scope>NUCLEOTIDE SEQUENCE [LARGE SCALE GENOMIC DNA]</scope>
    <source>
        <strain evidence="1">Lst14</strain>
    </source>
</reference>
<dbReference type="Gene3D" id="2.60.40.10">
    <property type="entry name" value="Immunoglobulins"/>
    <property type="match status" value="1"/>
</dbReference>
<proteinExistence type="predicted"/>
<gene>
    <name evidence="1" type="ORF">LSTR_LSTR014709</name>
</gene>
<dbReference type="InterPro" id="IPR013783">
    <property type="entry name" value="Ig-like_fold"/>
</dbReference>
<dbReference type="InterPro" id="IPR032707">
    <property type="entry name" value="MYCBPAP"/>
</dbReference>
<dbReference type="InParanoid" id="A0A482WFJ9"/>
<dbReference type="Pfam" id="PF14646">
    <property type="entry name" value="MYCBPAP"/>
    <property type="match status" value="1"/>
</dbReference>
<sequence length="253" mass="28372">MKRKKKISQCSVVIGIDGLTFDSRIKTPLLRQPLQNEILFPGCWTNELNRKEIQLENYGCLAVRYWFLNKSPLNDLSLHCSSKPSSRSFNRFYFPTNRFVLSPGQKATIPFYFFTKEPGVYKEIWELRSIPKIFAQQAVHINLVGSAVQRSVCTLCGCPPGGSGGHSGVPARGLVSRLCSINYHDLALITLATCTITRSTRKPRLASPRLASPQVHSPSYLAEPTRALDRSTIALHSSLVTSSWRHTLRNLIN</sequence>
<comment type="caution">
    <text evidence="1">The sequence shown here is derived from an EMBL/GenBank/DDBJ whole genome shotgun (WGS) entry which is preliminary data.</text>
</comment>
<protein>
    <submittedName>
        <fullName evidence="1">Uncharacterized protein</fullName>
    </submittedName>
</protein>
<name>A0A482WFJ9_LAOST</name>
<evidence type="ECO:0000313" key="2">
    <source>
        <dbReference type="Proteomes" id="UP000291343"/>
    </source>
</evidence>